<evidence type="ECO:0000256" key="2">
    <source>
        <dbReference type="SAM" id="SignalP"/>
    </source>
</evidence>
<feature type="compositionally biased region" description="Basic and acidic residues" evidence="1">
    <location>
        <begin position="67"/>
        <end position="89"/>
    </location>
</feature>
<dbReference type="AlphaFoldDB" id="A0A5E7PH66"/>
<feature type="region of interest" description="Disordered" evidence="1">
    <location>
        <begin position="27"/>
        <end position="89"/>
    </location>
</feature>
<dbReference type="EMBL" id="CABVIN010000009">
    <property type="protein sequence ID" value="VVP48258.1"/>
    <property type="molecule type" value="Genomic_DNA"/>
</dbReference>
<evidence type="ECO:0000313" key="4">
    <source>
        <dbReference type="Proteomes" id="UP000377224"/>
    </source>
</evidence>
<feature type="signal peptide" evidence="2">
    <location>
        <begin position="1"/>
        <end position="23"/>
    </location>
</feature>
<feature type="chain" id="PRO_5023092066" description="Lipoprotein" evidence="2">
    <location>
        <begin position="24"/>
        <end position="89"/>
    </location>
</feature>
<name>A0A5E7PH66_PSEFL</name>
<gene>
    <name evidence="3" type="ORF">PS896_05225</name>
</gene>
<evidence type="ECO:0008006" key="5">
    <source>
        <dbReference type="Google" id="ProtNLM"/>
    </source>
</evidence>
<proteinExistence type="predicted"/>
<accession>A0A5E7PH66</accession>
<dbReference type="RefSeq" id="WP_150648600.1">
    <property type="nucleotide sequence ID" value="NZ_CABVIN010000009.1"/>
</dbReference>
<dbReference type="Proteomes" id="UP000377224">
    <property type="component" value="Unassembled WGS sequence"/>
</dbReference>
<evidence type="ECO:0000256" key="1">
    <source>
        <dbReference type="SAM" id="MobiDB-lite"/>
    </source>
</evidence>
<sequence length="89" mass="8936" precursor="true">MNNKMAVIGLAGLISICPLFALAVEKTSGSSVPPTALPGVNQGGSESKEEKANKKGEEASGSNSGAEAHETQKDAEGSSDSGDMKKSGQ</sequence>
<reference evidence="3 4" key="1">
    <citation type="submission" date="2019-09" db="EMBL/GenBank/DDBJ databases">
        <authorList>
            <person name="Chandra G."/>
            <person name="Truman W A."/>
        </authorList>
    </citation>
    <scope>NUCLEOTIDE SEQUENCE [LARGE SCALE GENOMIC DNA]</scope>
    <source>
        <strain evidence="3">PS896</strain>
    </source>
</reference>
<organism evidence="3 4">
    <name type="scientific">Pseudomonas fluorescens</name>
    <dbReference type="NCBI Taxonomy" id="294"/>
    <lineage>
        <taxon>Bacteria</taxon>
        <taxon>Pseudomonadati</taxon>
        <taxon>Pseudomonadota</taxon>
        <taxon>Gammaproteobacteria</taxon>
        <taxon>Pseudomonadales</taxon>
        <taxon>Pseudomonadaceae</taxon>
        <taxon>Pseudomonas</taxon>
    </lineage>
</organism>
<protein>
    <recommendedName>
        <fullName evidence="5">Lipoprotein</fullName>
    </recommendedName>
</protein>
<keyword evidence="2" id="KW-0732">Signal</keyword>
<evidence type="ECO:0000313" key="3">
    <source>
        <dbReference type="EMBL" id="VVP48258.1"/>
    </source>
</evidence>
<feature type="compositionally biased region" description="Basic and acidic residues" evidence="1">
    <location>
        <begin position="46"/>
        <end position="58"/>
    </location>
</feature>